<comment type="caution">
    <text evidence="1">The sequence shown here is derived from an EMBL/GenBank/DDBJ whole genome shotgun (WGS) entry which is preliminary data.</text>
</comment>
<dbReference type="EMBL" id="JAUSVU010000018">
    <property type="protein sequence ID" value="MDQ0535499.1"/>
    <property type="molecule type" value="Genomic_DNA"/>
</dbReference>
<organism evidence="1 2">
    <name type="scientific">Azospirillum picis</name>
    <dbReference type="NCBI Taxonomy" id="488438"/>
    <lineage>
        <taxon>Bacteria</taxon>
        <taxon>Pseudomonadati</taxon>
        <taxon>Pseudomonadota</taxon>
        <taxon>Alphaproteobacteria</taxon>
        <taxon>Rhodospirillales</taxon>
        <taxon>Azospirillaceae</taxon>
        <taxon>Azospirillum</taxon>
    </lineage>
</organism>
<evidence type="ECO:0000313" key="1">
    <source>
        <dbReference type="EMBL" id="MDQ0535499.1"/>
    </source>
</evidence>
<dbReference type="InterPro" id="IPR016181">
    <property type="entry name" value="Acyl_CoA_acyltransferase"/>
</dbReference>
<accession>A0ABU0MQJ9</accession>
<reference evidence="1 2" key="1">
    <citation type="submission" date="2023-07" db="EMBL/GenBank/DDBJ databases">
        <title>Genomic Encyclopedia of Type Strains, Phase IV (KMG-IV): sequencing the most valuable type-strain genomes for metagenomic binning, comparative biology and taxonomic classification.</title>
        <authorList>
            <person name="Goeker M."/>
        </authorList>
    </citation>
    <scope>NUCLEOTIDE SEQUENCE [LARGE SCALE GENOMIC DNA]</scope>
    <source>
        <strain evidence="1 2">DSM 19922</strain>
    </source>
</reference>
<evidence type="ECO:0000313" key="2">
    <source>
        <dbReference type="Proteomes" id="UP001244552"/>
    </source>
</evidence>
<sequence length="198" mass="21826">MIYVNDPFPRPLPSFSVLAIGRTEMDDDFIVKPLGRRQIDQAYPLVCAILPGLAVDQWRAFAAVLLDDTNAAASRTGIMTVQTAHGYLHGLFTYAVEPQLQHGRVLSVDNFVVLDLFDVAGVAGTLLQAMEGLARGLGCAAIHTTLPERYIPADSRRNPIPDCFRVEGHRQETIRFCKHLPVVNDNHPAEPAGRREAE</sequence>
<dbReference type="RefSeq" id="WP_246513345.1">
    <property type="nucleotide sequence ID" value="NZ_JAGINO010000018.1"/>
</dbReference>
<evidence type="ECO:0008006" key="3">
    <source>
        <dbReference type="Google" id="ProtNLM"/>
    </source>
</evidence>
<dbReference type="SUPFAM" id="SSF55729">
    <property type="entry name" value="Acyl-CoA N-acyltransferases (Nat)"/>
    <property type="match status" value="1"/>
</dbReference>
<protein>
    <recommendedName>
        <fullName evidence="3">N-acetyltransferase domain-containing protein</fullName>
    </recommendedName>
</protein>
<keyword evidence="2" id="KW-1185">Reference proteome</keyword>
<proteinExistence type="predicted"/>
<name>A0ABU0MQJ9_9PROT</name>
<gene>
    <name evidence="1" type="ORF">QO018_004381</name>
</gene>
<dbReference type="Proteomes" id="UP001244552">
    <property type="component" value="Unassembled WGS sequence"/>
</dbReference>